<keyword evidence="2" id="KW-1185">Reference proteome</keyword>
<evidence type="ECO:0000313" key="2">
    <source>
        <dbReference type="Proteomes" id="UP000320421"/>
    </source>
</evidence>
<dbReference type="AlphaFoldDB" id="A0A517PX03"/>
<name>A0A517PX03_9PLAN</name>
<accession>A0A517PX03</accession>
<dbReference type="EMBL" id="CP036266">
    <property type="protein sequence ID" value="QDT23916.1"/>
    <property type="molecule type" value="Genomic_DNA"/>
</dbReference>
<reference evidence="1 2" key="1">
    <citation type="submission" date="2019-02" db="EMBL/GenBank/DDBJ databases">
        <title>Deep-cultivation of Planctomycetes and their phenomic and genomic characterization uncovers novel biology.</title>
        <authorList>
            <person name="Wiegand S."/>
            <person name="Jogler M."/>
            <person name="Boedeker C."/>
            <person name="Pinto D."/>
            <person name="Vollmers J."/>
            <person name="Rivas-Marin E."/>
            <person name="Kohn T."/>
            <person name="Peeters S.H."/>
            <person name="Heuer A."/>
            <person name="Rast P."/>
            <person name="Oberbeckmann S."/>
            <person name="Bunk B."/>
            <person name="Jeske O."/>
            <person name="Meyerdierks A."/>
            <person name="Storesund J.E."/>
            <person name="Kallscheuer N."/>
            <person name="Luecker S."/>
            <person name="Lage O.M."/>
            <person name="Pohl T."/>
            <person name="Merkel B.J."/>
            <person name="Hornburger P."/>
            <person name="Mueller R.-W."/>
            <person name="Bruemmer F."/>
            <person name="Labrenz M."/>
            <person name="Spormann A.M."/>
            <person name="Op den Camp H."/>
            <person name="Overmann J."/>
            <person name="Amann R."/>
            <person name="Jetten M.S.M."/>
            <person name="Mascher T."/>
            <person name="Medema M.H."/>
            <person name="Devos D.P."/>
            <person name="Kaster A.-K."/>
            <person name="Ovreas L."/>
            <person name="Rohde M."/>
            <person name="Galperin M.Y."/>
            <person name="Jogler C."/>
        </authorList>
    </citation>
    <scope>NUCLEOTIDE SEQUENCE [LARGE SCALE GENOMIC DNA]</scope>
    <source>
        <strain evidence="1 2">HG66A1</strain>
    </source>
</reference>
<sequence length="107" mass="12238">MKYQLVLQFTGTVIPDYDSLVDLESVLIEQIQEDGKATVDGHDFGSSQMNLFLTVDDPENVLNRIRGKIQHPLMERVRAGYRNVTDNTFRAIWPESLHEFSVKSIQA</sequence>
<dbReference type="RefSeq" id="WP_145192035.1">
    <property type="nucleotide sequence ID" value="NZ_CP036266.1"/>
</dbReference>
<dbReference type="OrthoDB" id="8781772at2"/>
<dbReference type="Proteomes" id="UP000320421">
    <property type="component" value="Chromosome"/>
</dbReference>
<proteinExistence type="predicted"/>
<evidence type="ECO:0000313" key="1">
    <source>
        <dbReference type="EMBL" id="QDT23916.1"/>
    </source>
</evidence>
<protein>
    <submittedName>
        <fullName evidence="1">Uncharacterized protein</fullName>
    </submittedName>
</protein>
<gene>
    <name evidence="1" type="ORF">HG66A1_57420</name>
</gene>
<organism evidence="1 2">
    <name type="scientific">Gimesia chilikensis</name>
    <dbReference type="NCBI Taxonomy" id="2605989"/>
    <lineage>
        <taxon>Bacteria</taxon>
        <taxon>Pseudomonadati</taxon>
        <taxon>Planctomycetota</taxon>
        <taxon>Planctomycetia</taxon>
        <taxon>Planctomycetales</taxon>
        <taxon>Planctomycetaceae</taxon>
        <taxon>Gimesia</taxon>
    </lineage>
</organism>